<dbReference type="PIRSF" id="PIRSF005426">
    <property type="entry name" value="Frp"/>
    <property type="match status" value="1"/>
</dbReference>
<comment type="similarity">
    <text evidence="1 5">Belongs to the flavin oxidoreductase frp family.</text>
</comment>
<evidence type="ECO:0000313" key="7">
    <source>
        <dbReference type="EMBL" id="MBC9205559.1"/>
    </source>
</evidence>
<gene>
    <name evidence="7" type="ORF">IBL26_01825</name>
</gene>
<dbReference type="CDD" id="cd02146">
    <property type="entry name" value="NfsA-like"/>
    <property type="match status" value="1"/>
</dbReference>
<evidence type="ECO:0000256" key="4">
    <source>
        <dbReference type="ARBA" id="ARBA00023002"/>
    </source>
</evidence>
<keyword evidence="4 5" id="KW-0560">Oxidoreductase</keyword>
<feature type="domain" description="Nitroreductase" evidence="6">
    <location>
        <begin position="37"/>
        <end position="190"/>
    </location>
</feature>
<dbReference type="Pfam" id="PF00881">
    <property type="entry name" value="Nitroreductase"/>
    <property type="match status" value="1"/>
</dbReference>
<keyword evidence="2 5" id="KW-0285">Flavoprotein</keyword>
<dbReference type="Proteomes" id="UP000626026">
    <property type="component" value="Unassembled WGS sequence"/>
</dbReference>
<dbReference type="InterPro" id="IPR029479">
    <property type="entry name" value="Nitroreductase"/>
</dbReference>
<dbReference type="RefSeq" id="WP_187782730.1">
    <property type="nucleotide sequence ID" value="NZ_JACTVA010000002.1"/>
</dbReference>
<name>A0ABR7RG71_9PROT</name>
<proteinExistence type="inferred from homology"/>
<keyword evidence="5" id="KW-0521">NADP</keyword>
<evidence type="ECO:0000259" key="6">
    <source>
        <dbReference type="Pfam" id="PF00881"/>
    </source>
</evidence>
<evidence type="ECO:0000256" key="5">
    <source>
        <dbReference type="PIRNR" id="PIRNR005426"/>
    </source>
</evidence>
<organism evidence="7 8">
    <name type="scientific">Teichococcus aerophilus</name>
    <dbReference type="NCBI Taxonomy" id="1224513"/>
    <lineage>
        <taxon>Bacteria</taxon>
        <taxon>Pseudomonadati</taxon>
        <taxon>Pseudomonadota</taxon>
        <taxon>Alphaproteobacteria</taxon>
        <taxon>Acetobacterales</taxon>
        <taxon>Roseomonadaceae</taxon>
        <taxon>Roseomonas</taxon>
    </lineage>
</organism>
<keyword evidence="8" id="KW-1185">Reference proteome</keyword>
<evidence type="ECO:0000256" key="1">
    <source>
        <dbReference type="ARBA" id="ARBA00008366"/>
    </source>
</evidence>
<dbReference type="PANTHER" id="PTHR43425">
    <property type="entry name" value="OXYGEN-INSENSITIVE NADPH NITROREDUCTASE"/>
    <property type="match status" value="1"/>
</dbReference>
<dbReference type="EMBL" id="JACTVA010000002">
    <property type="protein sequence ID" value="MBC9205559.1"/>
    <property type="molecule type" value="Genomic_DNA"/>
</dbReference>
<evidence type="ECO:0000256" key="3">
    <source>
        <dbReference type="ARBA" id="ARBA00022643"/>
    </source>
</evidence>
<evidence type="ECO:0000313" key="8">
    <source>
        <dbReference type="Proteomes" id="UP000626026"/>
    </source>
</evidence>
<accession>A0ABR7RG71</accession>
<evidence type="ECO:0000256" key="2">
    <source>
        <dbReference type="ARBA" id="ARBA00022630"/>
    </source>
</evidence>
<protein>
    <submittedName>
        <fullName evidence="7">NADPH-dependent oxidoreductase</fullName>
    </submittedName>
</protein>
<reference evidence="7 8" key="1">
    <citation type="journal article" date="2013" name="Int. J. Syst. Evol. Microbiol.">
        <title>Roseomonas aerophila sp. nov., isolated from air.</title>
        <authorList>
            <person name="Kim S.J."/>
            <person name="Weon H.Y."/>
            <person name="Ahn J.H."/>
            <person name="Hong S.B."/>
            <person name="Seok S.J."/>
            <person name="Whang K.S."/>
            <person name="Kwon S.W."/>
        </authorList>
    </citation>
    <scope>NUCLEOTIDE SEQUENCE [LARGE SCALE GENOMIC DNA]</scope>
    <source>
        <strain evidence="7 8">NBRC 108923</strain>
    </source>
</reference>
<dbReference type="InterPro" id="IPR016446">
    <property type="entry name" value="Flavin_OxRdtase_Frp"/>
</dbReference>
<sequence>MPQPDTAFLDLLGARYGGAVPAAAEAPMNAVLQNLLSHRSVRAFRPDALPDGVLETLIAAAQSAPTSSNMQSWSVVAIRDPERKVRLAELAARQGFIRQAPLFLAFLADTSRLDRLGQREGQTLEGLQYLESFLVAAVDAALAAQNVVVAAESLGLGSVYVGALRNRPEEVAAELGLPPGVMAVFGLAVGVPDEQVPTAIKPRLPQSLVLHHERYEVIDEAAQVTAYDGALAAFSERQGMGAGNGWVRRMLTRVASGASLSGRDRMQGILHRLGFPLR</sequence>
<dbReference type="PANTHER" id="PTHR43425:SF2">
    <property type="entry name" value="OXYGEN-INSENSITIVE NADPH NITROREDUCTASE"/>
    <property type="match status" value="1"/>
</dbReference>
<keyword evidence="3 5" id="KW-0288">FMN</keyword>
<comment type="caution">
    <text evidence="7">The sequence shown here is derived from an EMBL/GenBank/DDBJ whole genome shotgun (WGS) entry which is preliminary data.</text>
</comment>
<dbReference type="SUPFAM" id="SSF55469">
    <property type="entry name" value="FMN-dependent nitroreductase-like"/>
    <property type="match status" value="1"/>
</dbReference>
<dbReference type="InterPro" id="IPR000415">
    <property type="entry name" value="Nitroreductase-like"/>
</dbReference>
<dbReference type="Gene3D" id="3.40.109.10">
    <property type="entry name" value="NADH Oxidase"/>
    <property type="match status" value="1"/>
</dbReference>